<organism evidence="1 2">
    <name type="scientific">Byssothecium circinans</name>
    <dbReference type="NCBI Taxonomy" id="147558"/>
    <lineage>
        <taxon>Eukaryota</taxon>
        <taxon>Fungi</taxon>
        <taxon>Dikarya</taxon>
        <taxon>Ascomycota</taxon>
        <taxon>Pezizomycotina</taxon>
        <taxon>Dothideomycetes</taxon>
        <taxon>Pleosporomycetidae</taxon>
        <taxon>Pleosporales</taxon>
        <taxon>Massarineae</taxon>
        <taxon>Massarinaceae</taxon>
        <taxon>Byssothecium</taxon>
    </lineage>
</organism>
<keyword evidence="2" id="KW-1185">Reference proteome</keyword>
<accession>A0A6A5TCL5</accession>
<protein>
    <submittedName>
        <fullName evidence="1">Uncharacterized protein</fullName>
    </submittedName>
</protein>
<dbReference type="EMBL" id="ML977029">
    <property type="protein sequence ID" value="KAF1950028.1"/>
    <property type="molecule type" value="Genomic_DNA"/>
</dbReference>
<name>A0A6A5TCL5_9PLEO</name>
<sequence>MPDADCVSIHDYLSTHPNDKLGFVVYRLTYKDDAEWEKFMDHLNTVIRTKLEEYGDGDLFQHIDWSVQDDPSLQDLDSDQVRERFLKWIEQDAVATEDGHDVNPPWVAYPRHMACVAVYQIHVDHVMKDLNPSWSGQGEMGFVTLVSADRQEDDSEQEEDNFAEVNVSSIFPRMYSLLGALGWEGVWQN</sequence>
<proteinExistence type="predicted"/>
<evidence type="ECO:0000313" key="1">
    <source>
        <dbReference type="EMBL" id="KAF1950028.1"/>
    </source>
</evidence>
<dbReference type="Proteomes" id="UP000800035">
    <property type="component" value="Unassembled WGS sequence"/>
</dbReference>
<reference evidence="1" key="1">
    <citation type="journal article" date="2020" name="Stud. Mycol.">
        <title>101 Dothideomycetes genomes: a test case for predicting lifestyles and emergence of pathogens.</title>
        <authorList>
            <person name="Haridas S."/>
            <person name="Albert R."/>
            <person name="Binder M."/>
            <person name="Bloem J."/>
            <person name="Labutti K."/>
            <person name="Salamov A."/>
            <person name="Andreopoulos B."/>
            <person name="Baker S."/>
            <person name="Barry K."/>
            <person name="Bills G."/>
            <person name="Bluhm B."/>
            <person name="Cannon C."/>
            <person name="Castanera R."/>
            <person name="Culley D."/>
            <person name="Daum C."/>
            <person name="Ezra D."/>
            <person name="Gonzalez J."/>
            <person name="Henrissat B."/>
            <person name="Kuo A."/>
            <person name="Liang C."/>
            <person name="Lipzen A."/>
            <person name="Lutzoni F."/>
            <person name="Magnuson J."/>
            <person name="Mondo S."/>
            <person name="Nolan M."/>
            <person name="Ohm R."/>
            <person name="Pangilinan J."/>
            <person name="Park H.-J."/>
            <person name="Ramirez L."/>
            <person name="Alfaro M."/>
            <person name="Sun H."/>
            <person name="Tritt A."/>
            <person name="Yoshinaga Y."/>
            <person name="Zwiers L.-H."/>
            <person name="Turgeon B."/>
            <person name="Goodwin S."/>
            <person name="Spatafora J."/>
            <person name="Crous P."/>
            <person name="Grigoriev I."/>
        </authorList>
    </citation>
    <scope>NUCLEOTIDE SEQUENCE</scope>
    <source>
        <strain evidence="1">CBS 675.92</strain>
    </source>
</reference>
<dbReference type="AlphaFoldDB" id="A0A6A5TCL5"/>
<dbReference type="OrthoDB" id="4424523at2759"/>
<evidence type="ECO:0000313" key="2">
    <source>
        <dbReference type="Proteomes" id="UP000800035"/>
    </source>
</evidence>
<gene>
    <name evidence="1" type="ORF">CC80DRAFT_497048</name>
</gene>